<dbReference type="AlphaFoldDB" id="A0A423WVG6"/>
<dbReference type="STRING" id="356882.A0A423WVG6"/>
<protein>
    <submittedName>
        <fullName evidence="2">Uncharacterized protein</fullName>
    </submittedName>
</protein>
<feature type="region of interest" description="Disordered" evidence="1">
    <location>
        <begin position="90"/>
        <end position="129"/>
    </location>
</feature>
<keyword evidence="3" id="KW-1185">Reference proteome</keyword>
<proteinExistence type="predicted"/>
<gene>
    <name evidence="2" type="ORF">VMCG_03730</name>
</gene>
<dbReference type="EMBL" id="LKEA01000008">
    <property type="protein sequence ID" value="ROW07432.1"/>
    <property type="molecule type" value="Genomic_DNA"/>
</dbReference>
<reference evidence="2 3" key="1">
    <citation type="submission" date="2015-09" db="EMBL/GenBank/DDBJ databases">
        <title>Host preference determinants of Valsa canker pathogens revealed by comparative genomics.</title>
        <authorList>
            <person name="Yin Z."/>
            <person name="Huang L."/>
        </authorList>
    </citation>
    <scope>NUCLEOTIDE SEQUENCE [LARGE SCALE GENOMIC DNA]</scope>
    <source>
        <strain evidence="2 3">03-1</strain>
    </source>
</reference>
<sequence length="178" mass="20468">MAPTASNTAIPHANANANMYNPPRPVEVYHLHDDIDAAIPAEVREQYQTDDKGHVLFFTAPPLNRPHHGVAEEHATLGHSVRYLSDIHKHRAERERKRKERDEALERERAETAVREKEMREQQEREMGAVAGQMLGDYFLGLQRGNERMEKDLEPVRADKAAWEAEKGAMKKMQQLQQ</sequence>
<evidence type="ECO:0000256" key="1">
    <source>
        <dbReference type="SAM" id="MobiDB-lite"/>
    </source>
</evidence>
<dbReference type="Proteomes" id="UP000283895">
    <property type="component" value="Unassembled WGS sequence"/>
</dbReference>
<dbReference type="OrthoDB" id="5221380at2759"/>
<accession>A0A423WVG6</accession>
<name>A0A423WVG6_9PEZI</name>
<comment type="caution">
    <text evidence="2">The sequence shown here is derived from an EMBL/GenBank/DDBJ whole genome shotgun (WGS) entry which is preliminary data.</text>
</comment>
<organism evidence="2 3">
    <name type="scientific">Cytospora schulzeri</name>
    <dbReference type="NCBI Taxonomy" id="448051"/>
    <lineage>
        <taxon>Eukaryota</taxon>
        <taxon>Fungi</taxon>
        <taxon>Dikarya</taxon>
        <taxon>Ascomycota</taxon>
        <taxon>Pezizomycotina</taxon>
        <taxon>Sordariomycetes</taxon>
        <taxon>Sordariomycetidae</taxon>
        <taxon>Diaporthales</taxon>
        <taxon>Cytosporaceae</taxon>
        <taxon>Cytospora</taxon>
    </lineage>
</organism>
<evidence type="ECO:0000313" key="2">
    <source>
        <dbReference type="EMBL" id="ROW07432.1"/>
    </source>
</evidence>
<feature type="compositionally biased region" description="Basic and acidic residues" evidence="1">
    <location>
        <begin position="92"/>
        <end position="127"/>
    </location>
</feature>
<evidence type="ECO:0000313" key="3">
    <source>
        <dbReference type="Proteomes" id="UP000283895"/>
    </source>
</evidence>